<dbReference type="InterPro" id="IPR017981">
    <property type="entry name" value="GPCR_2-like_7TM"/>
</dbReference>
<feature type="transmembrane region" description="Helical" evidence="6">
    <location>
        <begin position="597"/>
        <end position="618"/>
    </location>
</feature>
<dbReference type="Proteomes" id="UP000747542">
    <property type="component" value="Unassembled WGS sequence"/>
</dbReference>
<dbReference type="GO" id="GO:0007166">
    <property type="term" value="P:cell surface receptor signaling pathway"/>
    <property type="evidence" value="ECO:0007669"/>
    <property type="project" value="InterPro"/>
</dbReference>
<keyword evidence="3 6" id="KW-1133">Transmembrane helix</keyword>
<evidence type="ECO:0000313" key="8">
    <source>
        <dbReference type="EMBL" id="KAG7176339.1"/>
    </source>
</evidence>
<protein>
    <submittedName>
        <fullName evidence="8">G-protein coupled receptor Mth2-like 5</fullName>
    </submittedName>
</protein>
<dbReference type="GO" id="GO:0016020">
    <property type="term" value="C:membrane"/>
    <property type="evidence" value="ECO:0007669"/>
    <property type="project" value="UniProtKB-SubCell"/>
</dbReference>
<name>A0A8J5TJ07_HOMAM</name>
<evidence type="ECO:0000256" key="6">
    <source>
        <dbReference type="SAM" id="Phobius"/>
    </source>
</evidence>
<feature type="transmembrane region" description="Helical" evidence="6">
    <location>
        <begin position="499"/>
        <end position="522"/>
    </location>
</feature>
<evidence type="ECO:0000256" key="1">
    <source>
        <dbReference type="ARBA" id="ARBA00004141"/>
    </source>
</evidence>
<dbReference type="Pfam" id="PF00002">
    <property type="entry name" value="7tm_2"/>
    <property type="match status" value="1"/>
</dbReference>
<dbReference type="PANTHER" id="PTHR45902:SF5">
    <property type="entry name" value="G-PROTEIN COUPLED RECEPTORS FAMILY 2 PROFILE 2 DOMAIN-CONTAINING PROTEIN"/>
    <property type="match status" value="1"/>
</dbReference>
<feature type="transmembrane region" description="Helical" evidence="6">
    <location>
        <begin position="624"/>
        <end position="644"/>
    </location>
</feature>
<evidence type="ECO:0000313" key="9">
    <source>
        <dbReference type="Proteomes" id="UP000747542"/>
    </source>
</evidence>
<dbReference type="Gene3D" id="1.20.1070.10">
    <property type="entry name" value="Rhodopsin 7-helix transmembrane proteins"/>
    <property type="match status" value="1"/>
</dbReference>
<dbReference type="PROSITE" id="PS50261">
    <property type="entry name" value="G_PROTEIN_RECEP_F2_4"/>
    <property type="match status" value="1"/>
</dbReference>
<feature type="region of interest" description="Disordered" evidence="5">
    <location>
        <begin position="1"/>
        <end position="29"/>
    </location>
</feature>
<keyword evidence="9" id="KW-1185">Reference proteome</keyword>
<keyword evidence="4 6" id="KW-0472">Membrane</keyword>
<feature type="compositionally biased region" description="Polar residues" evidence="5">
    <location>
        <begin position="686"/>
        <end position="698"/>
    </location>
</feature>
<dbReference type="InterPro" id="IPR053231">
    <property type="entry name" value="GPCR_LN-TM7"/>
</dbReference>
<dbReference type="CDD" id="cd15039">
    <property type="entry name" value="7tmB3_Methuselah-like"/>
    <property type="match status" value="1"/>
</dbReference>
<feature type="transmembrane region" description="Helical" evidence="6">
    <location>
        <begin position="548"/>
        <end position="576"/>
    </location>
</feature>
<sequence>MEDWQDEDVSNLCLTGSPQSSGESPDPVGNLPATSLNTFITYNNYYCAICNNDTQALRVWPTRWECSTLSKSFTNLSTQYVMTNIEFRNQKWGVNFNNTGTFEFHECSLFPVLPEKLKNATRKCSQAITTCGEGWGDVDVADLCQSYTAVVYNDTVPYRNPHCARCNNVTLEQTSCRSQDITGRTRIFDSQAFSLLFDFTDTSGSNVVGTTTTCQESEIWDPFFRKCRSVACSKRNQKFQYDKCVIVGNINAAVNTEPNRVQPPTSVSIDGVEETGRRNKPRVLPTDNRAIIFPDDTTHRAQIQATSETTPPSSTLSITNTAVSSNESNEFLECNKILLSDNEFMLYENGTVFVEAYDRIYRVEEYEVNEGHILVCLPQTSIEKFSQLMGWVSLAGLGLSCVCLLLHLVVFVLVSDLRNLPGMNLASLCLALLISYISFITNVFAKPSPSGCIALAAVMYYFFLSSFTWMNTVAFDIWYTFRLIKTELRVSGGKQWQKFLAYSLYSWLLPAVAVTVLIMFHIQQPKGIPEDYLPSLGKRWCWFGHRKALLVFFAIPMITIIIINSVFFICTARIITMTTSATSTITASTHHKNQYKLYLRLAVLMGFTWVSGIAAGYLQLEAVWYVFVVLNTLQGVFIFLAFTCRSKVWRTVRSRCCDILQRVASWAAGRSHPNSPVVELTETPDHQSPSPITSTDER</sequence>
<evidence type="ECO:0000256" key="4">
    <source>
        <dbReference type="ARBA" id="ARBA00023136"/>
    </source>
</evidence>
<accession>A0A8J5TJ07</accession>
<comment type="subcellular location">
    <subcellularLocation>
        <location evidence="1">Membrane</location>
        <topology evidence="1">Multi-pass membrane protein</topology>
    </subcellularLocation>
</comment>
<evidence type="ECO:0000256" key="5">
    <source>
        <dbReference type="SAM" id="MobiDB-lite"/>
    </source>
</evidence>
<comment type="caution">
    <text evidence="8">The sequence shown here is derived from an EMBL/GenBank/DDBJ whole genome shotgun (WGS) entry which is preliminary data.</text>
</comment>
<dbReference type="EMBL" id="JAHLQT010003582">
    <property type="protein sequence ID" value="KAG7176339.1"/>
    <property type="molecule type" value="Genomic_DNA"/>
</dbReference>
<evidence type="ECO:0000256" key="2">
    <source>
        <dbReference type="ARBA" id="ARBA00022692"/>
    </source>
</evidence>
<feature type="transmembrane region" description="Helical" evidence="6">
    <location>
        <begin position="425"/>
        <end position="445"/>
    </location>
</feature>
<feature type="region of interest" description="Disordered" evidence="5">
    <location>
        <begin position="257"/>
        <end position="281"/>
    </location>
</feature>
<reference evidence="8" key="1">
    <citation type="journal article" date="2021" name="Sci. Adv.">
        <title>The American lobster genome reveals insights on longevity, neural, and immune adaptations.</title>
        <authorList>
            <person name="Polinski J.M."/>
            <person name="Zimin A.V."/>
            <person name="Clark K.F."/>
            <person name="Kohn A.B."/>
            <person name="Sadowski N."/>
            <person name="Timp W."/>
            <person name="Ptitsyn A."/>
            <person name="Khanna P."/>
            <person name="Romanova D.Y."/>
            <person name="Williams P."/>
            <person name="Greenwood S.J."/>
            <person name="Moroz L.L."/>
            <person name="Walt D.R."/>
            <person name="Bodnar A.G."/>
        </authorList>
    </citation>
    <scope>NUCLEOTIDE SEQUENCE</scope>
    <source>
        <strain evidence="8">GMGI-L3</strain>
    </source>
</reference>
<proteinExistence type="predicted"/>
<feature type="compositionally biased region" description="Polar residues" evidence="5">
    <location>
        <begin position="257"/>
        <end position="268"/>
    </location>
</feature>
<dbReference type="PANTHER" id="PTHR45902">
    <property type="entry name" value="LATROPHILIN RECEPTOR-LIKE PROTEIN A"/>
    <property type="match status" value="1"/>
</dbReference>
<keyword evidence="2 6" id="KW-0812">Transmembrane</keyword>
<keyword evidence="8" id="KW-0675">Receptor</keyword>
<feature type="region of interest" description="Disordered" evidence="5">
    <location>
        <begin position="670"/>
        <end position="698"/>
    </location>
</feature>
<feature type="compositionally biased region" description="Polar residues" evidence="5">
    <location>
        <begin position="12"/>
        <end position="23"/>
    </location>
</feature>
<feature type="transmembrane region" description="Helical" evidence="6">
    <location>
        <begin position="457"/>
        <end position="479"/>
    </location>
</feature>
<dbReference type="InterPro" id="IPR000832">
    <property type="entry name" value="GPCR_2_secretin-like"/>
</dbReference>
<feature type="domain" description="G-protein coupled receptors family 2 profile 2" evidence="7">
    <location>
        <begin position="389"/>
        <end position="646"/>
    </location>
</feature>
<dbReference type="GO" id="GO:0004930">
    <property type="term" value="F:G protein-coupled receptor activity"/>
    <property type="evidence" value="ECO:0007669"/>
    <property type="project" value="InterPro"/>
</dbReference>
<dbReference type="AlphaFoldDB" id="A0A8J5TJ07"/>
<gene>
    <name evidence="8" type="primary">mth2-L5</name>
    <name evidence="8" type="ORF">Hamer_G009134</name>
</gene>
<feature type="transmembrane region" description="Helical" evidence="6">
    <location>
        <begin position="388"/>
        <end position="413"/>
    </location>
</feature>
<evidence type="ECO:0000256" key="3">
    <source>
        <dbReference type="ARBA" id="ARBA00022989"/>
    </source>
</evidence>
<organism evidence="8 9">
    <name type="scientific">Homarus americanus</name>
    <name type="common">American lobster</name>
    <dbReference type="NCBI Taxonomy" id="6706"/>
    <lineage>
        <taxon>Eukaryota</taxon>
        <taxon>Metazoa</taxon>
        <taxon>Ecdysozoa</taxon>
        <taxon>Arthropoda</taxon>
        <taxon>Crustacea</taxon>
        <taxon>Multicrustacea</taxon>
        <taxon>Malacostraca</taxon>
        <taxon>Eumalacostraca</taxon>
        <taxon>Eucarida</taxon>
        <taxon>Decapoda</taxon>
        <taxon>Pleocyemata</taxon>
        <taxon>Astacidea</taxon>
        <taxon>Nephropoidea</taxon>
        <taxon>Nephropidae</taxon>
        <taxon>Homarus</taxon>
    </lineage>
</organism>
<evidence type="ECO:0000259" key="7">
    <source>
        <dbReference type="PROSITE" id="PS50261"/>
    </source>
</evidence>